<keyword evidence="2 4" id="KW-0863">Zinc-finger</keyword>
<dbReference type="SUPFAM" id="SSF144232">
    <property type="entry name" value="HIT/MYND zinc finger-like"/>
    <property type="match status" value="1"/>
</dbReference>
<evidence type="ECO:0000313" key="7">
    <source>
        <dbReference type="EMBL" id="VDM94840.1"/>
    </source>
</evidence>
<dbReference type="InterPro" id="IPR002893">
    <property type="entry name" value="Znf_MYND"/>
</dbReference>
<evidence type="ECO:0000313" key="9">
    <source>
        <dbReference type="WBParaSite" id="TCLT_0000002701-mRNA-1"/>
    </source>
</evidence>
<evidence type="ECO:0000259" key="6">
    <source>
        <dbReference type="PROSITE" id="PS50865"/>
    </source>
</evidence>
<dbReference type="GO" id="GO:0008270">
    <property type="term" value="F:zinc ion binding"/>
    <property type="evidence" value="ECO:0007669"/>
    <property type="project" value="UniProtKB-KW"/>
</dbReference>
<feature type="region of interest" description="Disordered" evidence="5">
    <location>
        <begin position="541"/>
        <end position="562"/>
    </location>
</feature>
<dbReference type="Proteomes" id="UP000276776">
    <property type="component" value="Unassembled WGS sequence"/>
</dbReference>
<evidence type="ECO:0000256" key="2">
    <source>
        <dbReference type="ARBA" id="ARBA00022771"/>
    </source>
</evidence>
<evidence type="ECO:0000256" key="1">
    <source>
        <dbReference type="ARBA" id="ARBA00022723"/>
    </source>
</evidence>
<feature type="compositionally biased region" description="Low complexity" evidence="5">
    <location>
        <begin position="547"/>
        <end position="559"/>
    </location>
</feature>
<protein>
    <submittedName>
        <fullName evidence="9">MYND-type domain-containing protein</fullName>
    </submittedName>
</protein>
<accession>A0A0N5CJ39</accession>
<feature type="domain" description="MYND-type" evidence="6">
    <location>
        <begin position="110"/>
        <end position="148"/>
    </location>
</feature>
<name>A0A0N5CJ39_THECL</name>
<dbReference type="Gene3D" id="2.170.270.10">
    <property type="entry name" value="SET domain"/>
    <property type="match status" value="1"/>
</dbReference>
<dbReference type="PANTHER" id="PTHR12197">
    <property type="entry name" value="HISTONE-LYSINE N-METHYLTRANSFERASE SMYD"/>
    <property type="match status" value="1"/>
</dbReference>
<dbReference type="InterPro" id="IPR050869">
    <property type="entry name" value="H3K4_H4K5_MeTrfase"/>
</dbReference>
<dbReference type="OMA" id="HRIMDYL"/>
<dbReference type="STRING" id="103827.A0A0N5CJ39"/>
<dbReference type="Gene3D" id="1.10.220.160">
    <property type="match status" value="1"/>
</dbReference>
<evidence type="ECO:0000256" key="5">
    <source>
        <dbReference type="SAM" id="MobiDB-lite"/>
    </source>
</evidence>
<reference evidence="9" key="1">
    <citation type="submission" date="2017-02" db="UniProtKB">
        <authorList>
            <consortium name="WormBaseParasite"/>
        </authorList>
    </citation>
    <scope>IDENTIFICATION</scope>
</reference>
<evidence type="ECO:0000256" key="4">
    <source>
        <dbReference type="PROSITE-ProRule" id="PRU00134"/>
    </source>
</evidence>
<dbReference type="GO" id="GO:0005634">
    <property type="term" value="C:nucleus"/>
    <property type="evidence" value="ECO:0007669"/>
    <property type="project" value="TreeGrafter"/>
</dbReference>
<gene>
    <name evidence="7" type="ORF">TCLT_LOCUS28</name>
</gene>
<dbReference type="Gene3D" id="6.10.140.2220">
    <property type="match status" value="1"/>
</dbReference>
<dbReference type="OrthoDB" id="265717at2759"/>
<dbReference type="EMBL" id="UYYF01000002">
    <property type="protein sequence ID" value="VDM94840.1"/>
    <property type="molecule type" value="Genomic_DNA"/>
</dbReference>
<dbReference type="InterPro" id="IPR011990">
    <property type="entry name" value="TPR-like_helical_dom_sf"/>
</dbReference>
<dbReference type="AlphaFoldDB" id="A0A0N5CJ39"/>
<dbReference type="InterPro" id="IPR046341">
    <property type="entry name" value="SET_dom_sf"/>
</dbReference>
<dbReference type="PROSITE" id="PS50865">
    <property type="entry name" value="ZF_MYND_2"/>
    <property type="match status" value="1"/>
</dbReference>
<reference evidence="7 8" key="2">
    <citation type="submission" date="2018-11" db="EMBL/GenBank/DDBJ databases">
        <authorList>
            <consortium name="Pathogen Informatics"/>
        </authorList>
    </citation>
    <scope>NUCLEOTIDE SEQUENCE [LARGE SCALE GENOMIC DNA]</scope>
</reference>
<sequence>MREEEREFGPDRFVGILKLEVASILMAKKKKKQHRRAGTNHQSQQSIDITNQIEVVGQVRAEENNENSGTRIDGEINLCVKESEHDNHLHRMNFYPFAYALHDDQLSSRCWYCLAKTDKLKRCRACYKGLFCNENCQTLGWKDHRSECKALKIVKIVPNIEVRLLGRIVARYKAIKLGKDKNSDFYTDRVSKRSILDIWSHIDRVSQDPASMKKFNEIYGNLLAFYGSKAMVSRNEVFELHCRNYINRHAISDSEYTEEIGKGLYLDLCAYDHSCRPNAIYTCNGFVATLRSLTDGVNLQDLSTTHYSYIDLVNTTQERRIMLRDTWYFECHCERCDSPNESLLSSILCPNCPEERERLCLHGNMPCKDKISQIITCPKCHMKVPPEYVLEAIAAMRSISRVTECCNEMSKEKAIQFLTNFKNRISTILPRINVFFCKIIQLLIPLIDASESQKLLDLHLESEECVRFCFPYNHPAVGIHYRSIGSFYLRCNQPHQALNYCKMAYEILKFTFGVDHSMTMEVDALLENALNMIKQSNKSVGDEKEVSATSGAPSSSSVHATKESEVIAIAEEEESTSSCNMNIIIDA</sequence>
<evidence type="ECO:0000313" key="8">
    <source>
        <dbReference type="Proteomes" id="UP000276776"/>
    </source>
</evidence>
<dbReference type="PROSITE" id="PS01360">
    <property type="entry name" value="ZF_MYND_1"/>
    <property type="match status" value="1"/>
</dbReference>
<keyword evidence="8" id="KW-1185">Reference proteome</keyword>
<evidence type="ECO:0000256" key="3">
    <source>
        <dbReference type="ARBA" id="ARBA00022833"/>
    </source>
</evidence>
<keyword evidence="1" id="KW-0479">Metal-binding</keyword>
<proteinExistence type="predicted"/>
<dbReference type="WBParaSite" id="TCLT_0000002701-mRNA-1">
    <property type="protein sequence ID" value="TCLT_0000002701-mRNA-1"/>
    <property type="gene ID" value="TCLT_0000002701"/>
</dbReference>
<dbReference type="Gene3D" id="1.25.40.10">
    <property type="entry name" value="Tetratricopeptide repeat domain"/>
    <property type="match status" value="1"/>
</dbReference>
<keyword evidence="3" id="KW-0862">Zinc</keyword>
<dbReference type="PANTHER" id="PTHR12197:SF241">
    <property type="entry name" value="MYND-TYPE DOMAIN-CONTAINING PROTEIN"/>
    <property type="match status" value="1"/>
</dbReference>
<organism evidence="9">
    <name type="scientific">Thelazia callipaeda</name>
    <name type="common">Oriental eyeworm</name>
    <name type="synonym">Parasitic nematode</name>
    <dbReference type="NCBI Taxonomy" id="103827"/>
    <lineage>
        <taxon>Eukaryota</taxon>
        <taxon>Metazoa</taxon>
        <taxon>Ecdysozoa</taxon>
        <taxon>Nematoda</taxon>
        <taxon>Chromadorea</taxon>
        <taxon>Rhabditida</taxon>
        <taxon>Spirurina</taxon>
        <taxon>Spiruromorpha</taxon>
        <taxon>Thelazioidea</taxon>
        <taxon>Thelaziidae</taxon>
        <taxon>Thelazia</taxon>
    </lineage>
</organism>
<dbReference type="Pfam" id="PF01753">
    <property type="entry name" value="zf-MYND"/>
    <property type="match status" value="1"/>
</dbReference>